<proteinExistence type="predicted"/>
<evidence type="ECO:0000256" key="2">
    <source>
        <dbReference type="ARBA" id="ARBA00023125"/>
    </source>
</evidence>
<dbReference type="Proteomes" id="UP000248662">
    <property type="component" value="Unassembled WGS sequence"/>
</dbReference>
<organism evidence="5">
    <name type="scientific">Acinetobacter baumannii</name>
    <dbReference type="NCBI Taxonomy" id="470"/>
    <lineage>
        <taxon>Bacteria</taxon>
        <taxon>Pseudomonadati</taxon>
        <taxon>Pseudomonadota</taxon>
        <taxon>Gammaproteobacteria</taxon>
        <taxon>Moraxellales</taxon>
        <taxon>Moraxellaceae</taxon>
        <taxon>Acinetobacter</taxon>
        <taxon>Acinetobacter calcoaceticus/baumannii complex</taxon>
    </lineage>
</organism>
<dbReference type="Gene3D" id="1.10.260.40">
    <property type="entry name" value="lambda repressor-like DNA-binding domains"/>
    <property type="match status" value="1"/>
</dbReference>
<evidence type="ECO:0000313" key="8">
    <source>
        <dbReference type="EMBL" id="KQE12618.1"/>
    </source>
</evidence>
<dbReference type="EMBL" id="LLGC01000014">
    <property type="protein sequence ID" value="KQE12618.1"/>
    <property type="molecule type" value="Genomic_DNA"/>
</dbReference>
<evidence type="ECO:0000256" key="1">
    <source>
        <dbReference type="ARBA" id="ARBA00023015"/>
    </source>
</evidence>
<keyword evidence="5" id="KW-0614">Plasmid</keyword>
<keyword evidence="1" id="KW-0805">Transcription regulation</keyword>
<dbReference type="PATRIC" id="fig|470.1346.peg.3233"/>
<dbReference type="SMART" id="SM00530">
    <property type="entry name" value="HTH_XRE"/>
    <property type="match status" value="1"/>
</dbReference>
<evidence type="ECO:0000259" key="4">
    <source>
        <dbReference type="PROSITE" id="PS50943"/>
    </source>
</evidence>
<evidence type="ECO:0000256" key="3">
    <source>
        <dbReference type="ARBA" id="ARBA00023163"/>
    </source>
</evidence>
<protein>
    <submittedName>
        <fullName evidence="6">Helix-turn-helix domain-containing protein</fullName>
    </submittedName>
    <submittedName>
        <fullName evidence="5">Helix-turn-helix motif</fullName>
    </submittedName>
    <submittedName>
        <fullName evidence="8">XRE family transcriptional regulator</fullName>
    </submittedName>
</protein>
<geneLocation type="plasmid" evidence="5">
    <name>pIP1858</name>
</geneLocation>
<evidence type="ECO:0000313" key="10">
    <source>
        <dbReference type="Proteomes" id="UP000051449"/>
    </source>
</evidence>
<dbReference type="Pfam" id="PF01381">
    <property type="entry name" value="HTH_3"/>
    <property type="match status" value="1"/>
</dbReference>
<dbReference type="PANTHER" id="PTHR36511">
    <property type="entry name" value="MERR FAMILY BACTERIAL REGULATORY PROTEIN"/>
    <property type="match status" value="1"/>
</dbReference>
<dbReference type="PANTHER" id="PTHR36511:SF4">
    <property type="entry name" value="ANTITOXIN MQSA"/>
    <property type="match status" value="1"/>
</dbReference>
<reference evidence="9 11" key="3">
    <citation type="submission" date="2018-06" db="EMBL/GenBank/DDBJ databases">
        <title>Carbapenemase-producing Acinetobacter spp. from environmental sources in an hospital from French Polynesia.</title>
        <authorList>
            <person name="Bonnin R.A."/>
            <person name="Levy M."/>
            <person name="Cuzon G."/>
            <person name="Dortet L."/>
            <person name="Naas T."/>
        </authorList>
    </citation>
    <scope>NUCLEOTIDE SEQUENCE [LARGE SCALE GENOMIC DNA]</scope>
    <source>
        <strain evidence="9 11">R10</strain>
    </source>
</reference>
<dbReference type="InterPro" id="IPR010982">
    <property type="entry name" value="Lambda_DNA-bd_dom_sf"/>
</dbReference>
<sequence length="104" mass="11662">MTRLMTEKELQAFEATRDIEAEILQGIDDMLANNAAKRTVITETDVALARRKAQLTQDQFAKILGVSRRTLESWEQGARRPSGAATSLIRLFIVDPKFVKESLA</sequence>
<dbReference type="GO" id="GO:0003677">
    <property type="term" value="F:DNA binding"/>
    <property type="evidence" value="ECO:0007669"/>
    <property type="project" value="UniProtKB-KW"/>
</dbReference>
<dbReference type="RefSeq" id="WP_000197509.1">
    <property type="nucleotide sequence ID" value="NZ_CAJHFC010000044.1"/>
</dbReference>
<dbReference type="AlphaFoldDB" id="A0A0M3Q0L7"/>
<dbReference type="InterPro" id="IPR001387">
    <property type="entry name" value="Cro/C1-type_HTH"/>
</dbReference>
<feature type="domain" description="HTH cro/C1-type" evidence="4">
    <location>
        <begin position="46"/>
        <end position="99"/>
    </location>
</feature>
<evidence type="ECO:0000313" key="7">
    <source>
        <dbReference type="EMBL" id="EMN1073655.1"/>
    </source>
</evidence>
<dbReference type="Proteomes" id="UP000051449">
    <property type="component" value="Unassembled WGS sequence"/>
</dbReference>
<evidence type="ECO:0000313" key="5">
    <source>
        <dbReference type="EMBL" id="ALB75427.1"/>
    </source>
</evidence>
<keyword evidence="2" id="KW-0238">DNA-binding</keyword>
<dbReference type="EMBL" id="QKWF01000005">
    <property type="protein sequence ID" value="PZM19000.1"/>
    <property type="molecule type" value="Genomic_DNA"/>
</dbReference>
<dbReference type="EMBL" id="ABFEVW030000055">
    <property type="protein sequence ID" value="EMN1073655.1"/>
    <property type="molecule type" value="Genomic_DNA"/>
</dbReference>
<dbReference type="SUPFAM" id="SSF47413">
    <property type="entry name" value="lambda repressor-like DNA-binding domains"/>
    <property type="match status" value="1"/>
</dbReference>
<dbReference type="InterPro" id="IPR052359">
    <property type="entry name" value="HTH-type_reg/antitoxin"/>
</dbReference>
<keyword evidence="3" id="KW-0804">Transcription</keyword>
<dbReference type="PROSITE" id="PS50943">
    <property type="entry name" value="HTH_CROC1"/>
    <property type="match status" value="1"/>
</dbReference>
<reference evidence="5" key="1">
    <citation type="journal article" date="2015" name="J. Antimicrob. Chemother.">
        <title>Origin in Acinetobacter gyllenbergii and dissemination of aminoglycoside-modifying enzyme AAC(6')-Ih.</title>
        <authorList>
            <person name="Yoon E.-J."/>
            <person name="Goussard S."/>
            <person name="Nemec A."/>
            <person name="Lambert T."/>
            <person name="Courvalin P."/>
            <person name="Grillot-Courvalin C."/>
        </authorList>
    </citation>
    <scope>NUCLEOTIDE SEQUENCE</scope>
    <source>
        <strain evidence="5">BM2686</strain>
        <plasmid evidence="5">pIP1858</plasmid>
    </source>
</reference>
<evidence type="ECO:0000313" key="6">
    <source>
        <dbReference type="EMBL" id="EKU3570557.1"/>
    </source>
</evidence>
<name>A0A0M3Q0L7_ACIBA</name>
<evidence type="ECO:0000313" key="11">
    <source>
        <dbReference type="Proteomes" id="UP000248662"/>
    </source>
</evidence>
<dbReference type="EMBL" id="ABFEVW020000054">
    <property type="protein sequence ID" value="EKU3570557.1"/>
    <property type="molecule type" value="Genomic_DNA"/>
</dbReference>
<reference evidence="8 10" key="2">
    <citation type="submission" date="2015-10" db="EMBL/GenBank/DDBJ databases">
        <title>The utility of whole genome sequencing in characterizing Acinetobacter epidemiology and analyzing hospital outbreaks.</title>
        <authorList>
            <person name="Ozer E.A."/>
            <person name="Fitzpatrick M.A."/>
            <person name="Hauser A.R."/>
        </authorList>
    </citation>
    <scope>NUCLEOTIDE SEQUENCE [LARGE SCALE GENOMIC DNA]</scope>
    <source>
        <strain evidence="8 10">ABBL072</strain>
    </source>
</reference>
<gene>
    <name evidence="8" type="ORF">APD33_05425</name>
    <name evidence="9" type="ORF">DOL94_01030</name>
    <name evidence="6" type="ORF">MKP18_004047</name>
    <name evidence="7" type="ORF">MKP18_004048</name>
</gene>
<accession>A0A0M3Q0L7</accession>
<reference evidence="7" key="4">
    <citation type="submission" date="2024-02" db="EMBL/GenBank/DDBJ databases">
        <authorList>
            <consortium name="Clinical and Environmental Microbiology Branch: Whole genome sequencing antimicrobial resistance pathogens in the healthcare setting"/>
        </authorList>
    </citation>
    <scope>NUCLEOTIDE SEQUENCE</scope>
    <source>
        <strain evidence="6">2021GN-00227</strain>
    </source>
</reference>
<dbReference type="CDD" id="cd00093">
    <property type="entry name" value="HTH_XRE"/>
    <property type="match status" value="1"/>
</dbReference>
<dbReference type="EMBL" id="KP890934">
    <property type="protein sequence ID" value="ALB75427.1"/>
    <property type="molecule type" value="Genomic_DNA"/>
</dbReference>
<evidence type="ECO:0000313" key="9">
    <source>
        <dbReference type="EMBL" id="PZM19000.1"/>
    </source>
</evidence>